<dbReference type="EC" id="3.2.1.8" evidence="3"/>
<dbReference type="Pfam" id="PF08450">
    <property type="entry name" value="SGL"/>
    <property type="match status" value="1"/>
</dbReference>
<evidence type="ECO:0000256" key="1">
    <source>
        <dbReference type="SAM" id="SignalP"/>
    </source>
</evidence>
<dbReference type="InterPro" id="IPR029058">
    <property type="entry name" value="AB_hydrolase_fold"/>
</dbReference>
<dbReference type="SUPFAM" id="SSF53474">
    <property type="entry name" value="alpha/beta-Hydrolases"/>
    <property type="match status" value="1"/>
</dbReference>
<proteinExistence type="predicted"/>
<dbReference type="Gene3D" id="2.40.10.500">
    <property type="match status" value="1"/>
</dbReference>
<dbReference type="GO" id="GO:0031176">
    <property type="term" value="F:endo-1,4-beta-xylanase activity"/>
    <property type="evidence" value="ECO:0007669"/>
    <property type="project" value="UniProtKB-EC"/>
</dbReference>
<keyword evidence="4" id="KW-1185">Reference proteome</keyword>
<keyword evidence="3" id="KW-0326">Glycosidase</keyword>
<dbReference type="SUPFAM" id="SSF63829">
    <property type="entry name" value="Calcium-dependent phosphotriesterase"/>
    <property type="match status" value="1"/>
</dbReference>
<sequence length="591" mass="65000" precursor="true">MKTARTLFAFLACCCVAATVLSGFSLAAQDADGPYPLDESQIRKPDVPQGEVINRTFADSKIFPGTTRNYSIYVPKQYDKSKPACLMVFQDGTGFSKVEGRPSKTPLVFDNLIHSGEMPVTIGLFIDPGVVPAQNKNAQPRFNRSFEYDAVDDRYARFLIEEMIPEVEESYAISDDPNDRGICGSSSGGIAAFNVAWQRPDQFRRVYTMVGTYIGLRGANEMSVLVRKTEPKPIRVFLQDGSNDLNIYCGDWWVSNQGMLSALKFSGYEVDHAWGQGGHNRKHGGAVLPDAMRFIWKDWPKPVKTHFDKSRSRAPEMLIDGEDWELVSKGHQYLTGLASDAEGNVYFSDRKKGELFVVSPDGEEKKIDIGTSTEKLTSIAAQPNGSLFVAQNGSIFEHPGGGSTAYEVNADAMVTAHDGTLYFTDKESKSVWMKKRDGEAKLAVEGLSGAHGITLSPDQTLVYVSDFNGRYVWSCVRQEDGTLTHAQPYFHIHSPPAAVDMRTKSMGMCVDKDGWVLVATKMGIQICDQPGRVNLILPPPAGTSSTTNVILAGPDNQTLYVTCGGKLFKRKTKLTAAKSWATPVKPPKPRL</sequence>
<evidence type="ECO:0000313" key="3">
    <source>
        <dbReference type="EMBL" id="QEG20486.1"/>
    </source>
</evidence>
<dbReference type="GO" id="GO:0045493">
    <property type="term" value="P:xylan catabolic process"/>
    <property type="evidence" value="ECO:0007669"/>
    <property type="project" value="UniProtKB-KW"/>
</dbReference>
<dbReference type="PANTHER" id="PTHR48098">
    <property type="entry name" value="ENTEROCHELIN ESTERASE-RELATED"/>
    <property type="match status" value="1"/>
</dbReference>
<feature type="domain" description="SMP-30/Gluconolactonase/LRE-like region" evidence="2">
    <location>
        <begin position="340"/>
        <end position="563"/>
    </location>
</feature>
<dbReference type="InterPro" id="IPR011042">
    <property type="entry name" value="6-blade_b-propeller_TolB-like"/>
</dbReference>
<dbReference type="Proteomes" id="UP000322214">
    <property type="component" value="Chromosome"/>
</dbReference>
<dbReference type="Gene3D" id="2.120.10.30">
    <property type="entry name" value="TolB, C-terminal domain"/>
    <property type="match status" value="1"/>
</dbReference>
<evidence type="ECO:0000259" key="2">
    <source>
        <dbReference type="Pfam" id="PF08450"/>
    </source>
</evidence>
<evidence type="ECO:0000313" key="4">
    <source>
        <dbReference type="Proteomes" id="UP000322214"/>
    </source>
</evidence>
<keyword evidence="3" id="KW-0858">Xylan degradation</keyword>
<dbReference type="InterPro" id="IPR013658">
    <property type="entry name" value="SGL"/>
</dbReference>
<dbReference type="STRING" id="980251.GCA_001642875_02482"/>
<dbReference type="KEGG" id="mff:MFFC18_03340"/>
<dbReference type="Gene3D" id="3.40.50.1820">
    <property type="entry name" value="alpha/beta hydrolase"/>
    <property type="match status" value="1"/>
</dbReference>
<dbReference type="InterPro" id="IPR050583">
    <property type="entry name" value="Mycobacterial_A85_antigen"/>
</dbReference>
<dbReference type="EMBL" id="CP042912">
    <property type="protein sequence ID" value="QEG20486.1"/>
    <property type="molecule type" value="Genomic_DNA"/>
</dbReference>
<dbReference type="Pfam" id="PF00756">
    <property type="entry name" value="Esterase"/>
    <property type="match status" value="1"/>
</dbReference>
<dbReference type="RefSeq" id="WP_084417173.1">
    <property type="nucleotide sequence ID" value="NZ_CP042912.1"/>
</dbReference>
<organism evidence="3 4">
    <name type="scientific">Mariniblastus fucicola</name>
    <dbReference type="NCBI Taxonomy" id="980251"/>
    <lineage>
        <taxon>Bacteria</taxon>
        <taxon>Pseudomonadati</taxon>
        <taxon>Planctomycetota</taxon>
        <taxon>Planctomycetia</taxon>
        <taxon>Pirellulales</taxon>
        <taxon>Pirellulaceae</taxon>
        <taxon>Mariniblastus</taxon>
    </lineage>
</organism>
<protein>
    <submittedName>
        <fullName evidence="3">Endo-1,4-beta-xylanase Z</fullName>
        <ecNumber evidence="3">3.2.1.8</ecNumber>
    </submittedName>
</protein>
<keyword evidence="3" id="KW-0119">Carbohydrate metabolism</keyword>
<dbReference type="AlphaFoldDB" id="A0A5B9P7A7"/>
<reference evidence="3 4" key="1">
    <citation type="submission" date="2019-08" db="EMBL/GenBank/DDBJ databases">
        <title>Deep-cultivation of Planctomycetes and their phenomic and genomic characterization uncovers novel biology.</title>
        <authorList>
            <person name="Wiegand S."/>
            <person name="Jogler M."/>
            <person name="Boedeker C."/>
            <person name="Pinto D."/>
            <person name="Vollmers J."/>
            <person name="Rivas-Marin E."/>
            <person name="Kohn T."/>
            <person name="Peeters S.H."/>
            <person name="Heuer A."/>
            <person name="Rast P."/>
            <person name="Oberbeckmann S."/>
            <person name="Bunk B."/>
            <person name="Jeske O."/>
            <person name="Meyerdierks A."/>
            <person name="Storesund J.E."/>
            <person name="Kallscheuer N."/>
            <person name="Luecker S."/>
            <person name="Lage O.M."/>
            <person name="Pohl T."/>
            <person name="Merkel B.J."/>
            <person name="Hornburger P."/>
            <person name="Mueller R.-W."/>
            <person name="Bruemmer F."/>
            <person name="Labrenz M."/>
            <person name="Spormann A.M."/>
            <person name="Op den Camp H."/>
            <person name="Overmann J."/>
            <person name="Amann R."/>
            <person name="Jetten M.S.M."/>
            <person name="Mascher T."/>
            <person name="Medema M.H."/>
            <person name="Devos D.P."/>
            <person name="Kaster A.-K."/>
            <person name="Ovreas L."/>
            <person name="Rohde M."/>
            <person name="Galperin M.Y."/>
            <person name="Jogler C."/>
        </authorList>
    </citation>
    <scope>NUCLEOTIDE SEQUENCE [LARGE SCALE GENOMIC DNA]</scope>
    <source>
        <strain evidence="3 4">FC18</strain>
    </source>
</reference>
<gene>
    <name evidence="3" type="primary">xynZ_1</name>
    <name evidence="3" type="ORF">MFFC18_03340</name>
</gene>
<name>A0A5B9P7A7_9BACT</name>
<feature type="signal peptide" evidence="1">
    <location>
        <begin position="1"/>
        <end position="27"/>
    </location>
</feature>
<dbReference type="OrthoDB" id="9775130at2"/>
<dbReference type="PANTHER" id="PTHR48098:SF3">
    <property type="entry name" value="IRON(III) ENTEROBACTIN ESTERASE"/>
    <property type="match status" value="1"/>
</dbReference>
<feature type="chain" id="PRO_5022740547" evidence="1">
    <location>
        <begin position="28"/>
        <end position="591"/>
    </location>
</feature>
<accession>A0A5B9P7A7</accession>
<dbReference type="InterPro" id="IPR000801">
    <property type="entry name" value="Esterase-like"/>
</dbReference>
<keyword evidence="3" id="KW-0624">Polysaccharide degradation</keyword>
<keyword evidence="3" id="KW-0378">Hydrolase</keyword>
<keyword evidence="1" id="KW-0732">Signal</keyword>